<sequence length="142" mass="15857">MKIKRMGLLVILCFLSAGVFANNIHVVRADGDLKWIDMPNSAGKYAIIAGDPKREDLFVIRIKFPANYSIAPHYHDHYEYDTVISGSCYIARGNEFKKRNGVLATAGTFVSIPPRLSHYGWTGPEGAVIQISGMGPWKPRYE</sequence>
<dbReference type="InterPro" id="IPR011051">
    <property type="entry name" value="RmlC_Cupin_sf"/>
</dbReference>
<feature type="chain" id="PRO_5023039648" description="Cupin 2 conserved barrel domain-containing protein" evidence="1">
    <location>
        <begin position="22"/>
        <end position="142"/>
    </location>
</feature>
<dbReference type="CDD" id="cd06989">
    <property type="entry name" value="cupin_DRT102"/>
    <property type="match status" value="1"/>
</dbReference>
<name>A0A5E4PEK1_9COXI</name>
<protein>
    <recommendedName>
        <fullName evidence="4">Cupin 2 conserved barrel domain-containing protein</fullName>
    </recommendedName>
</protein>
<dbReference type="RefSeq" id="WP_148338681.1">
    <property type="nucleotide sequence ID" value="NZ_LR699119.1"/>
</dbReference>
<dbReference type="KEGG" id="asip:AQUSIP_06900"/>
<proteinExistence type="predicted"/>
<dbReference type="AlphaFoldDB" id="A0A5E4PEK1"/>
<keyword evidence="3" id="KW-1185">Reference proteome</keyword>
<gene>
    <name evidence="2" type="ORF">AQUSIP_06900</name>
</gene>
<dbReference type="SUPFAM" id="SSF51182">
    <property type="entry name" value="RmlC-like cupins"/>
    <property type="match status" value="1"/>
</dbReference>
<evidence type="ECO:0008006" key="4">
    <source>
        <dbReference type="Google" id="ProtNLM"/>
    </source>
</evidence>
<accession>A0A5E4PEK1</accession>
<keyword evidence="1" id="KW-0732">Signal</keyword>
<dbReference type="Gene3D" id="2.60.120.10">
    <property type="entry name" value="Jelly Rolls"/>
    <property type="match status" value="1"/>
</dbReference>
<evidence type="ECO:0000313" key="2">
    <source>
        <dbReference type="EMBL" id="VVC75400.1"/>
    </source>
</evidence>
<dbReference type="Proteomes" id="UP000324194">
    <property type="component" value="Chromosome 1"/>
</dbReference>
<feature type="signal peptide" evidence="1">
    <location>
        <begin position="1"/>
        <end position="21"/>
    </location>
</feature>
<evidence type="ECO:0000256" key="1">
    <source>
        <dbReference type="SAM" id="SignalP"/>
    </source>
</evidence>
<evidence type="ECO:0000313" key="3">
    <source>
        <dbReference type="Proteomes" id="UP000324194"/>
    </source>
</evidence>
<dbReference type="InterPro" id="IPR014710">
    <property type="entry name" value="RmlC-like_jellyroll"/>
</dbReference>
<dbReference type="EMBL" id="LR699119">
    <property type="protein sequence ID" value="VVC75400.1"/>
    <property type="molecule type" value="Genomic_DNA"/>
</dbReference>
<organism evidence="2 3">
    <name type="scientific">Aquicella siphonis</name>
    <dbReference type="NCBI Taxonomy" id="254247"/>
    <lineage>
        <taxon>Bacteria</taxon>
        <taxon>Pseudomonadati</taxon>
        <taxon>Pseudomonadota</taxon>
        <taxon>Gammaproteobacteria</taxon>
        <taxon>Legionellales</taxon>
        <taxon>Coxiellaceae</taxon>
        <taxon>Aquicella</taxon>
    </lineage>
</organism>
<dbReference type="OrthoDB" id="1433532at2"/>
<reference evidence="2 3" key="1">
    <citation type="submission" date="2019-08" db="EMBL/GenBank/DDBJ databases">
        <authorList>
            <person name="Guy L."/>
        </authorList>
    </citation>
    <scope>NUCLEOTIDE SEQUENCE [LARGE SCALE GENOMIC DNA]</scope>
    <source>
        <strain evidence="2 3">SGT-108</strain>
    </source>
</reference>